<dbReference type="Proteomes" id="UP000604046">
    <property type="component" value="Unassembled WGS sequence"/>
</dbReference>
<reference evidence="1" key="1">
    <citation type="submission" date="2021-02" db="EMBL/GenBank/DDBJ databases">
        <authorList>
            <person name="Dougan E. K."/>
            <person name="Rhodes N."/>
            <person name="Thang M."/>
            <person name="Chan C."/>
        </authorList>
    </citation>
    <scope>NUCLEOTIDE SEQUENCE</scope>
</reference>
<organism evidence="1 2">
    <name type="scientific">Symbiodinium natans</name>
    <dbReference type="NCBI Taxonomy" id="878477"/>
    <lineage>
        <taxon>Eukaryota</taxon>
        <taxon>Sar</taxon>
        <taxon>Alveolata</taxon>
        <taxon>Dinophyceae</taxon>
        <taxon>Suessiales</taxon>
        <taxon>Symbiodiniaceae</taxon>
        <taxon>Symbiodinium</taxon>
    </lineage>
</organism>
<evidence type="ECO:0000313" key="2">
    <source>
        <dbReference type="Proteomes" id="UP000604046"/>
    </source>
</evidence>
<dbReference type="EMBL" id="CAJNDS010000391">
    <property type="protein sequence ID" value="CAE7201132.1"/>
    <property type="molecule type" value="Genomic_DNA"/>
</dbReference>
<comment type="caution">
    <text evidence="1">The sequence shown here is derived from an EMBL/GenBank/DDBJ whole genome shotgun (WGS) entry which is preliminary data.</text>
</comment>
<proteinExistence type="predicted"/>
<gene>
    <name evidence="1" type="ORF">SNAT2548_LOCUS6015</name>
</gene>
<evidence type="ECO:0000313" key="1">
    <source>
        <dbReference type="EMBL" id="CAE7201132.1"/>
    </source>
</evidence>
<keyword evidence="2" id="KW-1185">Reference proteome</keyword>
<dbReference type="AlphaFoldDB" id="A0A812JH45"/>
<accession>A0A812JH45</accession>
<sequence length="184" mass="20269">MVRTLWSRVNVSQLDLALPPSMPRPWLMASGSGPSCTQAEWDGDPQDAYEVACMELAAFLAWLISQARARSAAEVFADLRHRPGLLAEVASSWTRLPDDTKIDWIPSDHCSFLADVLGVPKSVKVPMVPFRHSKEEGFENVPSWVPQRRLRRKTCATPGAHRLAKALAEEPDTGGRGIHSNGVC</sequence>
<dbReference type="OrthoDB" id="435367at2759"/>
<name>A0A812JH45_9DINO</name>
<protein>
    <submittedName>
        <fullName evidence="1">Uncharacterized protein</fullName>
    </submittedName>
</protein>